<dbReference type="InterPro" id="IPR013221">
    <property type="entry name" value="Mur_ligase_cen"/>
</dbReference>
<keyword evidence="6" id="KW-0067">ATP-binding</keyword>
<dbReference type="InterPro" id="IPR005762">
    <property type="entry name" value="MurD"/>
</dbReference>
<feature type="domain" description="Mur ligase C-terminal" evidence="7">
    <location>
        <begin position="214"/>
        <end position="324"/>
    </location>
</feature>
<dbReference type="PANTHER" id="PTHR43692:SF1">
    <property type="entry name" value="UDP-N-ACETYLMURAMOYLALANINE--D-GLUTAMATE LIGASE"/>
    <property type="match status" value="1"/>
</dbReference>
<comment type="pathway">
    <text evidence="2">Cell wall biogenesis; peptidoglycan biosynthesis.</text>
</comment>
<proteinExistence type="predicted"/>
<dbReference type="InterPro" id="IPR036615">
    <property type="entry name" value="Mur_ligase_C_dom_sf"/>
</dbReference>
<dbReference type="GO" id="GO:0008764">
    <property type="term" value="F:UDP-N-acetylmuramoylalanine-D-glutamate ligase activity"/>
    <property type="evidence" value="ECO:0007669"/>
    <property type="project" value="UniProtKB-EC"/>
</dbReference>
<dbReference type="AlphaFoldDB" id="A0A3B0U2R4"/>
<evidence type="ECO:0000259" key="8">
    <source>
        <dbReference type="Pfam" id="PF08245"/>
    </source>
</evidence>
<evidence type="ECO:0000256" key="6">
    <source>
        <dbReference type="ARBA" id="ARBA00022840"/>
    </source>
</evidence>
<dbReference type="SUPFAM" id="SSF53623">
    <property type="entry name" value="MurD-like peptide ligases, catalytic domain"/>
    <property type="match status" value="1"/>
</dbReference>
<dbReference type="EC" id="6.3.2.9" evidence="9"/>
<dbReference type="Gene3D" id="3.90.190.20">
    <property type="entry name" value="Mur ligase, C-terminal domain"/>
    <property type="match status" value="1"/>
</dbReference>
<evidence type="ECO:0000256" key="5">
    <source>
        <dbReference type="ARBA" id="ARBA00022741"/>
    </source>
</evidence>
<dbReference type="EMBL" id="UOEN01000512">
    <property type="protein sequence ID" value="VAW19917.1"/>
    <property type="molecule type" value="Genomic_DNA"/>
</dbReference>
<dbReference type="GO" id="GO:0005524">
    <property type="term" value="F:ATP binding"/>
    <property type="evidence" value="ECO:0007669"/>
    <property type="project" value="UniProtKB-KW"/>
</dbReference>
<evidence type="ECO:0000259" key="7">
    <source>
        <dbReference type="Pfam" id="PF02875"/>
    </source>
</evidence>
<keyword evidence="5" id="KW-0547">Nucleotide-binding</keyword>
<dbReference type="GO" id="GO:0005737">
    <property type="term" value="C:cytoplasm"/>
    <property type="evidence" value="ECO:0007669"/>
    <property type="project" value="UniProtKB-SubCell"/>
</dbReference>
<keyword evidence="4 9" id="KW-0436">Ligase</keyword>
<dbReference type="GO" id="GO:0051301">
    <property type="term" value="P:cell division"/>
    <property type="evidence" value="ECO:0007669"/>
    <property type="project" value="InterPro"/>
</dbReference>
<feature type="domain" description="Mur ligase central" evidence="8">
    <location>
        <begin position="29"/>
        <end position="157"/>
    </location>
</feature>
<sequence>VRWAKEERIAVFGEIEFGYQFCPCPVIAITGSNGKTTTVTLLKEILTVAGFRVSLCGNCGIPFSGSVLDFSNNDYVILEVSSFQLESLLSRKDIAQTFLSEIKDDFKPFTPCIAAVLNVSINHLDRHADFSEYVQAKKKIFLNQDSSNYAFVRESDAKEFNMVDGVTAQVHFLDQDLSVDENPNYRAVKNIISVLDIDPLIADSVINHFQGVEHRLEWIRCLDGIDYVNDSKATTAESCVWALKNIRQPVILICGGRDKNIDFSVVNSYIKENLKKIFAIGEAREKIKQTFKNFLQVEMCEDLEEAVVKARENAVQGDCVLLSPMCASFDMFLDFEDRGTQYKQIVKMLG</sequence>
<dbReference type="GO" id="GO:0008360">
    <property type="term" value="P:regulation of cell shape"/>
    <property type="evidence" value="ECO:0007669"/>
    <property type="project" value="InterPro"/>
</dbReference>
<dbReference type="InterPro" id="IPR036565">
    <property type="entry name" value="Mur-like_cat_sf"/>
</dbReference>
<dbReference type="PANTHER" id="PTHR43692">
    <property type="entry name" value="UDP-N-ACETYLMURAMOYLALANINE--D-GLUTAMATE LIGASE"/>
    <property type="match status" value="1"/>
</dbReference>
<gene>
    <name evidence="9" type="ORF">MNBD_BACTEROID05-688</name>
</gene>
<accession>A0A3B0U2R4</accession>
<reference evidence="9" key="1">
    <citation type="submission" date="2018-06" db="EMBL/GenBank/DDBJ databases">
        <authorList>
            <person name="Zhirakovskaya E."/>
        </authorList>
    </citation>
    <scope>NUCLEOTIDE SEQUENCE</scope>
</reference>
<protein>
    <submittedName>
        <fullName evidence="9">UDP-N-acetylmuramoylalanine--D-glutamate ligase</fullName>
        <ecNumber evidence="9">6.3.2.9</ecNumber>
    </submittedName>
</protein>
<comment type="subcellular location">
    <subcellularLocation>
        <location evidence="1">Cytoplasm</location>
    </subcellularLocation>
</comment>
<evidence type="ECO:0000256" key="4">
    <source>
        <dbReference type="ARBA" id="ARBA00022598"/>
    </source>
</evidence>
<organism evidence="9">
    <name type="scientific">hydrothermal vent metagenome</name>
    <dbReference type="NCBI Taxonomy" id="652676"/>
    <lineage>
        <taxon>unclassified sequences</taxon>
        <taxon>metagenomes</taxon>
        <taxon>ecological metagenomes</taxon>
    </lineage>
</organism>
<dbReference type="Pfam" id="PF02875">
    <property type="entry name" value="Mur_ligase_C"/>
    <property type="match status" value="1"/>
</dbReference>
<dbReference type="Gene3D" id="3.40.1190.10">
    <property type="entry name" value="Mur-like, catalytic domain"/>
    <property type="match status" value="1"/>
</dbReference>
<name>A0A3B0U2R4_9ZZZZ</name>
<dbReference type="InterPro" id="IPR004101">
    <property type="entry name" value="Mur_ligase_C"/>
</dbReference>
<dbReference type="SUPFAM" id="SSF53244">
    <property type="entry name" value="MurD-like peptide ligases, peptide-binding domain"/>
    <property type="match status" value="1"/>
</dbReference>
<keyword evidence="3" id="KW-0963">Cytoplasm</keyword>
<evidence type="ECO:0000256" key="1">
    <source>
        <dbReference type="ARBA" id="ARBA00004496"/>
    </source>
</evidence>
<evidence type="ECO:0000256" key="3">
    <source>
        <dbReference type="ARBA" id="ARBA00022490"/>
    </source>
</evidence>
<feature type="non-terminal residue" evidence="9">
    <location>
        <position position="1"/>
    </location>
</feature>
<evidence type="ECO:0000256" key="2">
    <source>
        <dbReference type="ARBA" id="ARBA00004752"/>
    </source>
</evidence>
<dbReference type="Pfam" id="PF08245">
    <property type="entry name" value="Mur_ligase_M"/>
    <property type="match status" value="1"/>
</dbReference>
<evidence type="ECO:0000313" key="9">
    <source>
        <dbReference type="EMBL" id="VAW19917.1"/>
    </source>
</evidence>